<dbReference type="Proteomes" id="UP000266720">
    <property type="component" value="Chromosome"/>
</dbReference>
<evidence type="ECO:0000256" key="7">
    <source>
        <dbReference type="ARBA" id="ARBA00022840"/>
    </source>
</evidence>
<feature type="binding site" evidence="10">
    <location>
        <position position="123"/>
    </location>
    <ligand>
        <name>Mg(2+)</name>
        <dbReference type="ChEBI" id="CHEBI:18420"/>
    </ligand>
</feature>
<dbReference type="SUPFAM" id="SSF55003">
    <property type="entry name" value="PAP/Archaeal CCA-adding enzyme, C-terminal domain"/>
    <property type="match status" value="1"/>
</dbReference>
<dbReference type="SUPFAM" id="SSF81631">
    <property type="entry name" value="PAP/OAS1 substrate-binding domain"/>
    <property type="match status" value="1"/>
</dbReference>
<feature type="domain" description="CCA-adding enzyme C-terminal" evidence="13">
    <location>
        <begin position="297"/>
        <end position="412"/>
    </location>
</feature>
<evidence type="ECO:0000256" key="3">
    <source>
        <dbReference type="ARBA" id="ARBA00022695"/>
    </source>
</evidence>
<comment type="miscellaneous">
    <text evidence="10">A single active site specifically recognizes both ATP and CTP and is responsible for their addition.</text>
</comment>
<dbReference type="EC" id="2.7.7.72" evidence="10"/>
<keyword evidence="5 10" id="KW-0547">Nucleotide-binding</keyword>
<protein>
    <recommendedName>
        <fullName evidence="10">CCA-adding enzyme</fullName>
        <ecNumber evidence="10">2.7.7.72</ecNumber>
    </recommendedName>
    <alternativeName>
        <fullName evidence="10">CCA tRNA nucleotidyltransferase</fullName>
    </alternativeName>
    <alternativeName>
        <fullName evidence="10">tRNA CCA-pyrophosphorylase</fullName>
    </alternativeName>
    <alternativeName>
        <fullName evidence="10">tRNA adenylyl-/cytidylyl- transferase</fullName>
    </alternativeName>
    <alternativeName>
        <fullName evidence="10">tRNA nucleotidyltransferase</fullName>
    </alternativeName>
    <alternativeName>
        <fullName evidence="10">tRNA-NT</fullName>
    </alternativeName>
</protein>
<dbReference type="GO" id="GO:0004810">
    <property type="term" value="F:CCA tRNA nucleotidyltransferase activity"/>
    <property type="evidence" value="ECO:0007669"/>
    <property type="project" value="UniProtKB-UniRule"/>
</dbReference>
<sequence length="456" mass="52092">MSYPECLEKVVKQIEPSPEERKKISQLADKVRVLVQQSIGEIIGDETVKAEYHGSYRHDTWLRGKADLDLFVLFPKRYALEEMSQLVKKVAHSVAGDLNAYVEERYASHPYYTLVLPDGQEVELVPAYRVSSSQEVTTPVDRTQLHTEYLERVLSEKPHLKAEIRLFKKLLMNLDIYGAEQSVHGFSGYLAEILVTYFGGLENLLLAAANWRPGKIFIPPSPEARKLFQGQPIVVIDPVDHKRNAAASVSQEALSKLILIGKLFSENKDIMCCLLDPPNLRVTFEELVSVLNSHDVLVAMATKYPKLPEDALLAKLQRIARKSSSAMESYGFRVLRTHVTKINGSPAILFFFENMVQSPIYLHMGPPVWHPNSVEFVKKWASRHIAPIIIEGRVAVLRKRIPLDPRDYLLKALKSYPGFSWEINKLRDIVSYLPQEYYVEVYRWVTGVENWTMCIQ</sequence>
<dbReference type="InterPro" id="IPR048833">
    <property type="entry name" value="CAA_C"/>
</dbReference>
<comment type="similarity">
    <text evidence="10">Belongs to the tRNA nucleotidyltransferase/poly(A) polymerase family. Archaeal CCA-adding enzyme subfamily.</text>
</comment>
<dbReference type="GO" id="GO:0160016">
    <property type="term" value="F:CCACCA tRNA nucleotidyltransferase activity"/>
    <property type="evidence" value="ECO:0007669"/>
    <property type="project" value="RHEA"/>
</dbReference>
<keyword evidence="8 10" id="KW-0460">Magnesium</keyword>
<evidence type="ECO:0000256" key="10">
    <source>
        <dbReference type="HAMAP-Rule" id="MF_01264"/>
    </source>
</evidence>
<dbReference type="PIRSF" id="PIRSF005335">
    <property type="entry name" value="CCA_arch"/>
    <property type="match status" value="1"/>
</dbReference>
<organism evidence="14 15">
    <name type="scientific">Thermofilum adornatum 1505</name>
    <dbReference type="NCBI Taxonomy" id="697581"/>
    <lineage>
        <taxon>Archaea</taxon>
        <taxon>Thermoproteota</taxon>
        <taxon>Thermoprotei</taxon>
        <taxon>Thermofilales</taxon>
        <taxon>Thermofilaceae</taxon>
        <taxon>Thermofilum</taxon>
    </lineage>
</organism>
<feature type="domain" description="Polymerase nucleotidyl transferase" evidence="11">
    <location>
        <begin position="49"/>
        <end position="94"/>
    </location>
</feature>
<dbReference type="PANTHER" id="PTHR39643:SF1">
    <property type="entry name" value="CCA-ADDING ENZYME"/>
    <property type="match status" value="1"/>
</dbReference>
<feature type="domain" description="tRNA nucleotidyltransferase substrate binding" evidence="12">
    <location>
        <begin position="163"/>
        <end position="270"/>
    </location>
</feature>
<feature type="binding site" evidence="10">
    <location>
        <position position="168"/>
    </location>
    <ligand>
        <name>ATP</name>
        <dbReference type="ChEBI" id="CHEBI:30616"/>
    </ligand>
</feature>
<evidence type="ECO:0000256" key="1">
    <source>
        <dbReference type="ARBA" id="ARBA00022679"/>
    </source>
</evidence>
<dbReference type="InterPro" id="IPR002934">
    <property type="entry name" value="Polymerase_NTP_transf_dom"/>
</dbReference>
<dbReference type="GO" id="GO:0000049">
    <property type="term" value="F:tRNA binding"/>
    <property type="evidence" value="ECO:0007669"/>
    <property type="project" value="UniProtKB-UniRule"/>
</dbReference>
<comment type="subunit">
    <text evidence="10">Homodimer.</text>
</comment>
<evidence type="ECO:0000256" key="5">
    <source>
        <dbReference type="ARBA" id="ARBA00022741"/>
    </source>
</evidence>
<keyword evidence="9 10" id="KW-0694">RNA-binding</keyword>
<comment type="function">
    <text evidence="10">Catalyzes the addition and repair of the essential 3'-terminal CCA sequence in tRNAs without using a nucleic acid template. Adds these three nucleotides in the order of C, C, and A to the tRNA nucleotide-73, using CTP and ATP as substrates and producing inorganic pyrophosphate. tRNA 3'-terminal CCA addition is required both for tRNA processing and repair. Also involved in tRNA surveillance by mediating tandem CCA addition to generate a CCACCA at the 3' terminus of unstable tRNAs. While stable tRNAs receive only 3'-terminal CCA, unstable tRNAs are marked with CCACCA and rapidly degraded.</text>
</comment>
<dbReference type="SUPFAM" id="SSF81301">
    <property type="entry name" value="Nucleotidyltransferase"/>
    <property type="match status" value="1"/>
</dbReference>
<dbReference type="InterPro" id="IPR015329">
    <property type="entry name" value="tRNA_NucTransf2"/>
</dbReference>
<feature type="binding site" evidence="10">
    <location>
        <position position="146"/>
    </location>
    <ligand>
        <name>CTP</name>
        <dbReference type="ChEBI" id="CHEBI:37563"/>
    </ligand>
</feature>
<dbReference type="AlphaFoldDB" id="A0A3G1A6P6"/>
<dbReference type="GO" id="GO:0000287">
    <property type="term" value="F:magnesium ion binding"/>
    <property type="evidence" value="ECO:0007669"/>
    <property type="project" value="UniProtKB-UniRule"/>
</dbReference>
<dbReference type="HAMAP" id="MF_01264">
    <property type="entry name" value="CCA_arch"/>
    <property type="match status" value="1"/>
</dbReference>
<dbReference type="InterPro" id="IPR006116">
    <property type="entry name" value="NT_2-5OAS_ClassI-CCAase"/>
</dbReference>
<feature type="binding site" evidence="10">
    <location>
        <position position="146"/>
    </location>
    <ligand>
        <name>ATP</name>
        <dbReference type="ChEBI" id="CHEBI:30616"/>
    </ligand>
</feature>
<accession>A0A3G1A6P6</accession>
<feature type="binding site" evidence="10">
    <location>
        <position position="177"/>
    </location>
    <ligand>
        <name>ATP</name>
        <dbReference type="ChEBI" id="CHEBI:30616"/>
    </ligand>
</feature>
<comment type="catalytic activity">
    <reaction evidence="10">
        <text>a tRNA precursor + 2 CTP + ATP = a tRNA with a 3' CCA end + 3 diphosphate</text>
        <dbReference type="Rhea" id="RHEA:14433"/>
        <dbReference type="Rhea" id="RHEA-COMP:10465"/>
        <dbReference type="Rhea" id="RHEA-COMP:10468"/>
        <dbReference type="ChEBI" id="CHEBI:30616"/>
        <dbReference type="ChEBI" id="CHEBI:33019"/>
        <dbReference type="ChEBI" id="CHEBI:37563"/>
        <dbReference type="ChEBI" id="CHEBI:74896"/>
        <dbReference type="ChEBI" id="CHEBI:83071"/>
        <dbReference type="EC" id="2.7.7.72"/>
    </reaction>
</comment>
<keyword evidence="3 10" id="KW-0548">Nucleotidyltransferase</keyword>
<dbReference type="NCBIfam" id="TIGR03671">
    <property type="entry name" value="cca_archaeal"/>
    <property type="match status" value="1"/>
</dbReference>
<evidence type="ECO:0000256" key="2">
    <source>
        <dbReference type="ARBA" id="ARBA00022694"/>
    </source>
</evidence>
<feature type="binding site" evidence="10">
    <location>
        <position position="69"/>
    </location>
    <ligand>
        <name>Mg(2+)</name>
        <dbReference type="ChEBI" id="CHEBI:18420"/>
    </ligand>
</feature>
<keyword evidence="4 10" id="KW-0479">Metal-binding</keyword>
<feature type="binding site" evidence="10">
    <location>
        <position position="177"/>
    </location>
    <ligand>
        <name>CTP</name>
        <dbReference type="ChEBI" id="CHEBI:37563"/>
    </ligand>
</feature>
<dbReference type="KEGG" id="tcb:TCARB_1640"/>
<feature type="binding site" evidence="10">
    <location>
        <position position="55"/>
    </location>
    <ligand>
        <name>ATP</name>
        <dbReference type="ChEBI" id="CHEBI:30616"/>
    </ligand>
</feature>
<keyword evidence="6 10" id="KW-0692">RNA repair</keyword>
<dbReference type="GeneID" id="25407044"/>
<evidence type="ECO:0000313" key="15">
    <source>
        <dbReference type="Proteomes" id="UP000266720"/>
    </source>
</evidence>
<evidence type="ECO:0000259" key="13">
    <source>
        <dbReference type="Pfam" id="PF21133"/>
    </source>
</evidence>
<evidence type="ECO:0000313" key="14">
    <source>
        <dbReference type="EMBL" id="AJB42680.1"/>
    </source>
</evidence>
<evidence type="ECO:0000259" key="11">
    <source>
        <dbReference type="Pfam" id="PF01909"/>
    </source>
</evidence>
<dbReference type="EMBL" id="CP007493">
    <property type="protein sequence ID" value="AJB42680.1"/>
    <property type="molecule type" value="Genomic_DNA"/>
</dbReference>
<dbReference type="Pfam" id="PF01909">
    <property type="entry name" value="NTP_transf_2"/>
    <property type="match status" value="1"/>
</dbReference>
<dbReference type="RefSeq" id="WP_020962255.1">
    <property type="nucleotide sequence ID" value="NZ_CP007493.1"/>
</dbReference>
<keyword evidence="7 10" id="KW-0067">ATP-binding</keyword>
<name>A0A3G1A6P6_9CREN</name>
<dbReference type="GO" id="GO:0042245">
    <property type="term" value="P:RNA repair"/>
    <property type="evidence" value="ECO:0007669"/>
    <property type="project" value="UniProtKB-KW"/>
</dbReference>
<gene>
    <name evidence="10" type="primary">cca</name>
    <name evidence="14" type="ORF">TCARB_1640</name>
</gene>
<dbReference type="GO" id="GO:0001680">
    <property type="term" value="P:tRNA 3'-terminal CCA addition"/>
    <property type="evidence" value="ECO:0007669"/>
    <property type="project" value="UniProtKB-UniRule"/>
</dbReference>
<reference evidence="15" key="1">
    <citation type="book" date="2010" name="EXTREMOPHILES" publisher="0:0-0">
        <title>Complete genome sequences of ten hyperthermophilic archaea reveal their metabolic capabilities and possible ecological roles.</title>
        <editorList>
            <person name="?"/>
        </editorList>
        <authorList>
            <person name="Ravin N.V."/>
            <person name="Mardanov A.V."/>
            <person name="Bonch-Osmolovskaya E.A."/>
            <person name="Skryabin K.G."/>
        </authorList>
    </citation>
    <scope>NUCLEOTIDE SEQUENCE [LARGE SCALE GENOMIC DNA]</scope>
    <source>
        <strain evidence="15">1505</strain>
    </source>
</reference>
<evidence type="ECO:0000259" key="12">
    <source>
        <dbReference type="Pfam" id="PF09249"/>
    </source>
</evidence>
<comment type="cofactor">
    <cofactor evidence="10">
        <name>Mg(2+)</name>
        <dbReference type="ChEBI" id="CHEBI:18420"/>
    </cofactor>
</comment>
<dbReference type="InterPro" id="IPR008229">
    <property type="entry name" value="CCA-adding_arc"/>
</dbReference>
<dbReference type="InterPro" id="IPR043519">
    <property type="entry name" value="NT_sf"/>
</dbReference>
<dbReference type="Gene3D" id="3.30.460.10">
    <property type="entry name" value="Beta Polymerase, domain 2"/>
    <property type="match status" value="1"/>
</dbReference>
<evidence type="ECO:0000256" key="4">
    <source>
        <dbReference type="ARBA" id="ARBA00022723"/>
    </source>
</evidence>
<dbReference type="InterPro" id="IPR011068">
    <property type="entry name" value="NuclTrfase_I-like_C"/>
</dbReference>
<dbReference type="Pfam" id="PF21133">
    <property type="entry name" value="CAA_C"/>
    <property type="match status" value="1"/>
</dbReference>
<dbReference type="Gene3D" id="1.10.1410.30">
    <property type="entry name" value="CCA tRNA nucleotidyltransferase, domain 2"/>
    <property type="match status" value="1"/>
</dbReference>
<keyword evidence="1 10" id="KW-0808">Transferase</keyword>
<dbReference type="GO" id="GO:0005524">
    <property type="term" value="F:ATP binding"/>
    <property type="evidence" value="ECO:0007669"/>
    <property type="project" value="UniProtKB-UniRule"/>
</dbReference>
<evidence type="ECO:0000256" key="8">
    <source>
        <dbReference type="ARBA" id="ARBA00022842"/>
    </source>
</evidence>
<feature type="binding site" evidence="10">
    <location>
        <position position="67"/>
    </location>
    <ligand>
        <name>Mg(2+)</name>
        <dbReference type="ChEBI" id="CHEBI:18420"/>
    </ligand>
</feature>
<dbReference type="STRING" id="697581.TCARB_1640"/>
<dbReference type="GeneID" id="16573218"/>
<comment type="catalytic activity">
    <reaction evidence="10">
        <text>a tRNA with a 3' CCA end + 2 CTP + ATP = a tRNA with a 3' CCACCA end + 3 diphosphate</text>
        <dbReference type="Rhea" id="RHEA:76235"/>
        <dbReference type="Rhea" id="RHEA-COMP:10468"/>
        <dbReference type="Rhea" id="RHEA-COMP:18655"/>
        <dbReference type="ChEBI" id="CHEBI:30616"/>
        <dbReference type="ChEBI" id="CHEBI:33019"/>
        <dbReference type="ChEBI" id="CHEBI:37563"/>
        <dbReference type="ChEBI" id="CHEBI:83071"/>
        <dbReference type="ChEBI" id="CHEBI:195187"/>
    </reaction>
</comment>
<comment type="caution">
    <text evidence="10">Lacks conserved residue(s) required for the propagation of feature annotation.</text>
</comment>
<dbReference type="PANTHER" id="PTHR39643">
    <property type="entry name" value="CCA-ADDING ENZYME"/>
    <property type="match status" value="1"/>
</dbReference>
<feature type="binding site" evidence="10">
    <location>
        <position position="168"/>
    </location>
    <ligand>
        <name>CTP</name>
        <dbReference type="ChEBI" id="CHEBI:37563"/>
    </ligand>
</feature>
<dbReference type="Pfam" id="PF09249">
    <property type="entry name" value="tRNA_NucTransf2"/>
    <property type="match status" value="1"/>
</dbReference>
<dbReference type="CDD" id="cd05400">
    <property type="entry name" value="NT_2-5OAS_ClassI-CCAase"/>
    <property type="match status" value="1"/>
</dbReference>
<evidence type="ECO:0000256" key="6">
    <source>
        <dbReference type="ARBA" id="ARBA00022800"/>
    </source>
</evidence>
<evidence type="ECO:0000256" key="9">
    <source>
        <dbReference type="ARBA" id="ARBA00022884"/>
    </source>
</evidence>
<dbReference type="Gene3D" id="3.30.70.590">
    <property type="entry name" value="Poly(A) polymerase predicted RNA binding domain"/>
    <property type="match status" value="1"/>
</dbReference>
<feature type="binding site" evidence="10">
    <location>
        <position position="55"/>
    </location>
    <ligand>
        <name>CTP</name>
        <dbReference type="ChEBI" id="CHEBI:37563"/>
    </ligand>
</feature>
<dbReference type="InterPro" id="IPR042090">
    <property type="entry name" value="CCA_tRNA_nucleotrans_2"/>
</dbReference>
<keyword evidence="2 10" id="KW-0819">tRNA processing</keyword>
<proteinExistence type="inferred from homology"/>